<feature type="domain" description="DUF7918" evidence="2">
    <location>
        <begin position="9"/>
        <end position="223"/>
    </location>
</feature>
<evidence type="ECO:0000256" key="1">
    <source>
        <dbReference type="SAM" id="MobiDB-lite"/>
    </source>
</evidence>
<reference evidence="3" key="1">
    <citation type="submission" date="2022-06" db="EMBL/GenBank/DDBJ databases">
        <title>Complete genome sequences of two strains of the flax pathogen Septoria linicola.</title>
        <authorList>
            <person name="Lapalu N."/>
            <person name="Simon A."/>
            <person name="Demenou B."/>
            <person name="Paumier D."/>
            <person name="Guillot M.-P."/>
            <person name="Gout L."/>
            <person name="Valade R."/>
        </authorList>
    </citation>
    <scope>NUCLEOTIDE SEQUENCE</scope>
    <source>
        <strain evidence="3">SE15195</strain>
    </source>
</reference>
<protein>
    <recommendedName>
        <fullName evidence="2">DUF7918 domain-containing protein</fullName>
    </recommendedName>
</protein>
<name>A0A9Q9B7C6_9PEZI</name>
<proteinExistence type="predicted"/>
<dbReference type="Pfam" id="PF25534">
    <property type="entry name" value="DUF7918"/>
    <property type="match status" value="1"/>
</dbReference>
<feature type="compositionally biased region" description="Basic and acidic residues" evidence="1">
    <location>
        <begin position="257"/>
        <end position="270"/>
    </location>
</feature>
<dbReference type="PANTHER" id="PTHR36223:SF1">
    <property type="entry name" value="TRANSCRIPTION ELONGATION FACTOR EAF N-TERMINAL DOMAIN-CONTAINING PROTEIN"/>
    <property type="match status" value="1"/>
</dbReference>
<sequence>MAVNDALPGAEVTIEVNGQALEELTEVDADESPKTITRYLCVTSGQLFTIRYSVKKGVKCLGDRLHFQLDMDGVRIPSSSMYSSSIAQKGCVRVMEGLTLSGNRLQRFRFDAVGQTDGLPAERDTALAKSIGTIRIEVHHKNVEQVRKYDDAGRTGPGIISEKALKGQTLSHGVGFDEVERQISGRVRRHATFVDPQEVPVATYVFKYRSLEALKSESIVPRTPSPPPLEKREELTSEEIRELQRQIREFKANASNIKREHVEDRDEKPNKRARNLPASGDVLLTIDDAGVSQTPTTNLPPRRKPEVIEINSD</sequence>
<evidence type="ECO:0000259" key="2">
    <source>
        <dbReference type="Pfam" id="PF25534"/>
    </source>
</evidence>
<dbReference type="InterPro" id="IPR057678">
    <property type="entry name" value="DUF7918"/>
</dbReference>
<gene>
    <name evidence="3" type="ORF">Slin15195_G117650</name>
</gene>
<dbReference type="PANTHER" id="PTHR36223">
    <property type="entry name" value="BETA-LACTAMASE-TYPE TRANSPEPTIDASE FOLD DOMAIN CONTAINING PROTEIN"/>
    <property type="match status" value="1"/>
</dbReference>
<accession>A0A9Q9B7C6</accession>
<evidence type="ECO:0000313" key="3">
    <source>
        <dbReference type="EMBL" id="USW58446.1"/>
    </source>
</evidence>
<dbReference type="Proteomes" id="UP001056384">
    <property type="component" value="Chromosome 11"/>
</dbReference>
<dbReference type="AlphaFoldDB" id="A0A9Q9B7C6"/>
<dbReference type="EMBL" id="CP099428">
    <property type="protein sequence ID" value="USW58446.1"/>
    <property type="molecule type" value="Genomic_DNA"/>
</dbReference>
<feature type="region of interest" description="Disordered" evidence="1">
    <location>
        <begin position="257"/>
        <end position="313"/>
    </location>
</feature>
<evidence type="ECO:0000313" key="4">
    <source>
        <dbReference type="Proteomes" id="UP001056384"/>
    </source>
</evidence>
<keyword evidence="4" id="KW-1185">Reference proteome</keyword>
<organism evidence="3 4">
    <name type="scientific">Septoria linicola</name>
    <dbReference type="NCBI Taxonomy" id="215465"/>
    <lineage>
        <taxon>Eukaryota</taxon>
        <taxon>Fungi</taxon>
        <taxon>Dikarya</taxon>
        <taxon>Ascomycota</taxon>
        <taxon>Pezizomycotina</taxon>
        <taxon>Dothideomycetes</taxon>
        <taxon>Dothideomycetidae</taxon>
        <taxon>Mycosphaerellales</taxon>
        <taxon>Mycosphaerellaceae</taxon>
        <taxon>Septoria</taxon>
    </lineage>
</organism>